<reference evidence="3 4" key="1">
    <citation type="submission" date="2016-10" db="EMBL/GenBank/DDBJ databases">
        <authorList>
            <person name="de Groot N.N."/>
        </authorList>
    </citation>
    <scope>NUCLEOTIDE SEQUENCE [LARGE SCALE GENOMIC DNA]</scope>
    <source>
        <strain evidence="3 4">D31d</strain>
    </source>
</reference>
<dbReference type="InterPro" id="IPR051807">
    <property type="entry name" value="Sec-metab_biosynth-assoc"/>
</dbReference>
<dbReference type="SUPFAM" id="SSF54909">
    <property type="entry name" value="Dimeric alpha+beta barrel"/>
    <property type="match status" value="1"/>
</dbReference>
<dbReference type="Gene3D" id="3.30.70.1060">
    <property type="entry name" value="Dimeric alpha+beta barrel"/>
    <property type="match status" value="1"/>
</dbReference>
<protein>
    <recommendedName>
        <fullName evidence="2">YCII-related domain-containing protein</fullName>
    </recommendedName>
</protein>
<feature type="domain" description="YCII-related" evidence="2">
    <location>
        <begin position="17"/>
        <end position="102"/>
    </location>
</feature>
<name>A0A1H3ZVQ9_XYLRU</name>
<evidence type="ECO:0000313" key="4">
    <source>
        <dbReference type="Proteomes" id="UP000182257"/>
    </source>
</evidence>
<evidence type="ECO:0000313" key="3">
    <source>
        <dbReference type="EMBL" id="SEA27780.1"/>
    </source>
</evidence>
<proteinExistence type="inferred from homology"/>
<comment type="similarity">
    <text evidence="1">Belongs to the YciI family.</text>
</comment>
<dbReference type="Pfam" id="PF03795">
    <property type="entry name" value="YCII"/>
    <property type="match status" value="1"/>
</dbReference>
<dbReference type="InterPro" id="IPR011008">
    <property type="entry name" value="Dimeric_a/b-barrel"/>
</dbReference>
<organism evidence="3 4">
    <name type="scientific">Xylanibacter ruminicola</name>
    <name type="common">Prevotella ruminicola</name>
    <dbReference type="NCBI Taxonomy" id="839"/>
    <lineage>
        <taxon>Bacteria</taxon>
        <taxon>Pseudomonadati</taxon>
        <taxon>Bacteroidota</taxon>
        <taxon>Bacteroidia</taxon>
        <taxon>Bacteroidales</taxon>
        <taxon>Prevotellaceae</taxon>
        <taxon>Xylanibacter</taxon>
    </lineage>
</organism>
<dbReference type="PANTHER" id="PTHR33606:SF3">
    <property type="entry name" value="PROTEIN YCII"/>
    <property type="match status" value="1"/>
</dbReference>
<accession>A0A1H3ZVQ9</accession>
<dbReference type="Proteomes" id="UP000182257">
    <property type="component" value="Unassembled WGS sequence"/>
</dbReference>
<gene>
    <name evidence="3" type="ORF">SAMN05216462_0946</name>
</gene>
<evidence type="ECO:0000259" key="2">
    <source>
        <dbReference type="Pfam" id="PF03795"/>
    </source>
</evidence>
<dbReference type="InterPro" id="IPR005545">
    <property type="entry name" value="YCII"/>
</dbReference>
<dbReference type="AlphaFoldDB" id="A0A1H3ZVQ9"/>
<sequence>MKLERNSFFCTQNSKIMQFVITAYDGEGMLAKRMEVRPLHFEGMEKMKKHLISAGGMLDEEGNLKGSVLIMEFDNREELDAYLSNEIYVKERVWDKNTIERMNVAYALGERYDNNK</sequence>
<dbReference type="EMBL" id="FNRF01000002">
    <property type="protein sequence ID" value="SEA27780.1"/>
    <property type="molecule type" value="Genomic_DNA"/>
</dbReference>
<dbReference type="PANTHER" id="PTHR33606">
    <property type="entry name" value="PROTEIN YCII"/>
    <property type="match status" value="1"/>
</dbReference>
<evidence type="ECO:0000256" key="1">
    <source>
        <dbReference type="ARBA" id="ARBA00007689"/>
    </source>
</evidence>